<dbReference type="InterPro" id="IPR000782">
    <property type="entry name" value="FAS1_domain"/>
</dbReference>
<name>A0AAV4GMP4_9GAST</name>
<evidence type="ECO:0000313" key="2">
    <source>
        <dbReference type="EMBL" id="GFR86594.1"/>
    </source>
</evidence>
<dbReference type="Proteomes" id="UP000762676">
    <property type="component" value="Unassembled WGS sequence"/>
</dbReference>
<accession>A0AAV4GMP4</accession>
<evidence type="ECO:0000259" key="1">
    <source>
        <dbReference type="Pfam" id="PF02469"/>
    </source>
</evidence>
<dbReference type="EMBL" id="BMAT01005055">
    <property type="protein sequence ID" value="GFR86594.1"/>
    <property type="molecule type" value="Genomic_DNA"/>
</dbReference>
<reference evidence="2 3" key="1">
    <citation type="journal article" date="2021" name="Elife">
        <title>Chloroplast acquisition without the gene transfer in kleptoplastic sea slugs, Plakobranchus ocellatus.</title>
        <authorList>
            <person name="Maeda T."/>
            <person name="Takahashi S."/>
            <person name="Yoshida T."/>
            <person name="Shimamura S."/>
            <person name="Takaki Y."/>
            <person name="Nagai Y."/>
            <person name="Toyoda A."/>
            <person name="Suzuki Y."/>
            <person name="Arimoto A."/>
            <person name="Ishii H."/>
            <person name="Satoh N."/>
            <person name="Nishiyama T."/>
            <person name="Hasebe M."/>
            <person name="Maruyama T."/>
            <person name="Minagawa J."/>
            <person name="Obokata J."/>
            <person name="Shigenobu S."/>
        </authorList>
    </citation>
    <scope>NUCLEOTIDE SEQUENCE [LARGE SCALE GENOMIC DNA]</scope>
</reference>
<proteinExistence type="predicted"/>
<evidence type="ECO:0000313" key="3">
    <source>
        <dbReference type="Proteomes" id="UP000762676"/>
    </source>
</evidence>
<dbReference type="InterPro" id="IPR036378">
    <property type="entry name" value="FAS1_dom_sf"/>
</dbReference>
<dbReference type="Gene3D" id="2.30.180.10">
    <property type="entry name" value="FAS1 domain"/>
    <property type="match status" value="1"/>
</dbReference>
<comment type="caution">
    <text evidence="2">The sequence shown here is derived from an EMBL/GenBank/DDBJ whole genome shotgun (WGS) entry which is preliminary data.</text>
</comment>
<feature type="domain" description="FAS1" evidence="1">
    <location>
        <begin position="38"/>
        <end position="87"/>
    </location>
</feature>
<sequence length="116" mass="13787">MLDWHMRYKEPDSVLAPSNRLDNLCCSGIFRGHSWFGQARLRTLAGHRVRISRDYSNTPRVERSRIVTCDRTATNGNVLEIESVLVPRERHSHRRSRWNRPSFWDRNRFTGHFPEP</sequence>
<dbReference type="SUPFAM" id="SSF82153">
    <property type="entry name" value="FAS1 domain"/>
    <property type="match status" value="1"/>
</dbReference>
<organism evidence="2 3">
    <name type="scientific">Elysia marginata</name>
    <dbReference type="NCBI Taxonomy" id="1093978"/>
    <lineage>
        <taxon>Eukaryota</taxon>
        <taxon>Metazoa</taxon>
        <taxon>Spiralia</taxon>
        <taxon>Lophotrochozoa</taxon>
        <taxon>Mollusca</taxon>
        <taxon>Gastropoda</taxon>
        <taxon>Heterobranchia</taxon>
        <taxon>Euthyneura</taxon>
        <taxon>Panpulmonata</taxon>
        <taxon>Sacoglossa</taxon>
        <taxon>Placobranchoidea</taxon>
        <taxon>Plakobranchidae</taxon>
        <taxon>Elysia</taxon>
    </lineage>
</organism>
<keyword evidence="3" id="KW-1185">Reference proteome</keyword>
<dbReference type="Pfam" id="PF02469">
    <property type="entry name" value="Fasciclin"/>
    <property type="match status" value="1"/>
</dbReference>
<protein>
    <submittedName>
        <fullName evidence="2">Fasciclin-like protein</fullName>
    </submittedName>
</protein>
<gene>
    <name evidence="2" type="ORF">ElyMa_002472500</name>
</gene>
<dbReference type="AlphaFoldDB" id="A0AAV4GMP4"/>